<keyword evidence="2" id="KW-1133">Transmembrane helix</keyword>
<evidence type="ECO:0000313" key="3">
    <source>
        <dbReference type="EMBL" id="GLI26027.1"/>
    </source>
</evidence>
<protein>
    <submittedName>
        <fullName evidence="3">Uncharacterized protein</fullName>
    </submittedName>
</protein>
<accession>A0A9W6FPY9</accession>
<feature type="region of interest" description="Disordered" evidence="1">
    <location>
        <begin position="1"/>
        <end position="22"/>
    </location>
</feature>
<organism evidence="3 4">
    <name type="scientific">Agromyces rhizosphaerae</name>
    <dbReference type="NCBI Taxonomy" id="88374"/>
    <lineage>
        <taxon>Bacteria</taxon>
        <taxon>Bacillati</taxon>
        <taxon>Actinomycetota</taxon>
        <taxon>Actinomycetes</taxon>
        <taxon>Micrococcales</taxon>
        <taxon>Microbacteriaceae</taxon>
        <taxon>Agromyces</taxon>
    </lineage>
</organism>
<name>A0A9W6FPY9_9MICO</name>
<feature type="transmembrane region" description="Helical" evidence="2">
    <location>
        <begin position="97"/>
        <end position="116"/>
    </location>
</feature>
<keyword evidence="4" id="KW-1185">Reference proteome</keyword>
<feature type="transmembrane region" description="Helical" evidence="2">
    <location>
        <begin position="176"/>
        <end position="197"/>
    </location>
</feature>
<keyword evidence="2" id="KW-0812">Transmembrane</keyword>
<dbReference type="AlphaFoldDB" id="A0A9W6FPY9"/>
<proteinExistence type="predicted"/>
<evidence type="ECO:0000256" key="1">
    <source>
        <dbReference type="SAM" id="MobiDB-lite"/>
    </source>
</evidence>
<feature type="transmembrane region" description="Helical" evidence="2">
    <location>
        <begin position="73"/>
        <end position="92"/>
    </location>
</feature>
<sequence>MSRHAAVADGTRSTTRGFRRPSRSARAADAALEGIGGGRLAGGLLVAALLLVAMHVLHFAVLVPFYPDASSSAWAWAALFIGTASGWSSLVLVRTRWVAPALMLVVAVVVLVLDLIGTQGALYLGVTPTAAPAVGALLMPVAVLRDHRFALAVAGALAAILAVDAIAQAGQAGLQAVVGVANAGSAILPVVLTTIAASGLRRIVRFELDLVLVQSTVGTSTRAVGMFASEELARLDDDAERLLADVGAGRVALPLSAERAATAGSLATRLRMRLMEGRSDTWLKHAVAESEFLADAVEVHDPDGLAGALAPGQRDALLLVLWLLVSDRTRAAAIPVSVRLGPSRPHDPMHPRRTAFPIAIAAHGVPRGRTDPSTWEAAGIVGPYESVVTDGVRTITIDCAVENRADTGDVGLVR</sequence>
<feature type="transmembrane region" description="Helical" evidence="2">
    <location>
        <begin position="122"/>
        <end position="142"/>
    </location>
</feature>
<evidence type="ECO:0000313" key="4">
    <source>
        <dbReference type="Proteomes" id="UP001144396"/>
    </source>
</evidence>
<gene>
    <name evidence="3" type="ORF">ARHIZOSPH14_02690</name>
</gene>
<dbReference type="RefSeq" id="WP_281882026.1">
    <property type="nucleotide sequence ID" value="NZ_BSDP01000001.1"/>
</dbReference>
<dbReference type="EMBL" id="BSDP01000001">
    <property type="protein sequence ID" value="GLI26027.1"/>
    <property type="molecule type" value="Genomic_DNA"/>
</dbReference>
<dbReference type="Proteomes" id="UP001144396">
    <property type="component" value="Unassembled WGS sequence"/>
</dbReference>
<comment type="caution">
    <text evidence="3">The sequence shown here is derived from an EMBL/GenBank/DDBJ whole genome shotgun (WGS) entry which is preliminary data.</text>
</comment>
<evidence type="ECO:0000256" key="2">
    <source>
        <dbReference type="SAM" id="Phobius"/>
    </source>
</evidence>
<feature type="transmembrane region" description="Helical" evidence="2">
    <location>
        <begin position="149"/>
        <end position="170"/>
    </location>
</feature>
<reference evidence="3" key="1">
    <citation type="submission" date="2022-12" db="EMBL/GenBank/DDBJ databases">
        <title>Reference genome sequencing for broad-spectrum identification of bacterial and archaeal isolates by mass spectrometry.</title>
        <authorList>
            <person name="Sekiguchi Y."/>
            <person name="Tourlousse D.M."/>
        </authorList>
    </citation>
    <scope>NUCLEOTIDE SEQUENCE</scope>
    <source>
        <strain evidence="3">14</strain>
    </source>
</reference>
<keyword evidence="2" id="KW-0472">Membrane</keyword>
<feature type="transmembrane region" description="Helical" evidence="2">
    <location>
        <begin position="44"/>
        <end position="67"/>
    </location>
</feature>